<accession>A0ABS5FGY6</accession>
<gene>
    <name evidence="1" type="ORF">JQ615_11645</name>
</gene>
<organism evidence="1 2">
    <name type="scientific">Bradyrhizobium jicamae</name>
    <dbReference type="NCBI Taxonomy" id="280332"/>
    <lineage>
        <taxon>Bacteria</taxon>
        <taxon>Pseudomonadati</taxon>
        <taxon>Pseudomonadota</taxon>
        <taxon>Alphaproteobacteria</taxon>
        <taxon>Hyphomicrobiales</taxon>
        <taxon>Nitrobacteraceae</taxon>
        <taxon>Bradyrhizobium</taxon>
    </lineage>
</organism>
<evidence type="ECO:0008006" key="3">
    <source>
        <dbReference type="Google" id="ProtNLM"/>
    </source>
</evidence>
<dbReference type="Proteomes" id="UP001315278">
    <property type="component" value="Unassembled WGS sequence"/>
</dbReference>
<dbReference type="RefSeq" id="WP_212492629.1">
    <property type="nucleotide sequence ID" value="NZ_JAFCJH010000009.1"/>
</dbReference>
<proteinExistence type="predicted"/>
<name>A0ABS5FGY6_9BRAD</name>
<reference evidence="2" key="1">
    <citation type="journal article" date="2021" name="ISME J.">
        <title>Evolutionary origin and ecological implication of a unique nif island in free-living Bradyrhizobium lineages.</title>
        <authorList>
            <person name="Tao J."/>
        </authorList>
    </citation>
    <scope>NUCLEOTIDE SEQUENCE [LARGE SCALE GENOMIC DNA]</scope>
    <source>
        <strain evidence="2">SZCCT0434</strain>
    </source>
</reference>
<evidence type="ECO:0000313" key="2">
    <source>
        <dbReference type="Proteomes" id="UP001315278"/>
    </source>
</evidence>
<sequence length="48" mass="5305">MDLRLGIVGCGRISNLHGVAAQRIGEGLRFSACADVYEDVARRMQRRS</sequence>
<protein>
    <recommendedName>
        <fullName evidence="3">Gfo/Idh/MocA-like oxidoreductase N-terminal domain-containing protein</fullName>
    </recommendedName>
</protein>
<keyword evidence="2" id="KW-1185">Reference proteome</keyword>
<dbReference type="EMBL" id="JAFCJH010000009">
    <property type="protein sequence ID" value="MBR0796043.1"/>
    <property type="molecule type" value="Genomic_DNA"/>
</dbReference>
<comment type="caution">
    <text evidence="1">The sequence shown here is derived from an EMBL/GenBank/DDBJ whole genome shotgun (WGS) entry which is preliminary data.</text>
</comment>
<evidence type="ECO:0000313" key="1">
    <source>
        <dbReference type="EMBL" id="MBR0796043.1"/>
    </source>
</evidence>
<dbReference type="Gene3D" id="3.40.50.720">
    <property type="entry name" value="NAD(P)-binding Rossmann-like Domain"/>
    <property type="match status" value="1"/>
</dbReference>